<feature type="transmembrane region" description="Helical" evidence="15">
    <location>
        <begin position="46"/>
        <end position="66"/>
    </location>
</feature>
<comment type="subcellular location">
    <subcellularLocation>
        <location evidence="1">Cell inner membrane</location>
        <topology evidence="1">Multi-pass membrane protein</topology>
    </subcellularLocation>
</comment>
<keyword evidence="8 15" id="KW-0812">Transmembrane</keyword>
<name>A0A179D454_9BACT</name>
<keyword evidence="11 15" id="KW-1133">Transmembrane helix</keyword>
<evidence type="ECO:0000256" key="4">
    <source>
        <dbReference type="ARBA" id="ARBA00022448"/>
    </source>
</evidence>
<evidence type="ECO:0000313" key="17">
    <source>
        <dbReference type="Proteomes" id="UP000078390"/>
    </source>
</evidence>
<dbReference type="Proteomes" id="UP000078390">
    <property type="component" value="Unassembled WGS sequence"/>
</dbReference>
<evidence type="ECO:0000256" key="13">
    <source>
        <dbReference type="ARBA" id="ARBA00030934"/>
    </source>
</evidence>
<evidence type="ECO:0000256" key="6">
    <source>
        <dbReference type="ARBA" id="ARBA00022475"/>
    </source>
</evidence>
<evidence type="ECO:0000256" key="15">
    <source>
        <dbReference type="SAM" id="Phobius"/>
    </source>
</evidence>
<keyword evidence="17" id="KW-1185">Reference proteome</keyword>
<keyword evidence="12 15" id="KW-0472">Membrane</keyword>
<evidence type="ECO:0000256" key="14">
    <source>
        <dbReference type="ARBA" id="ARBA00045720"/>
    </source>
</evidence>
<evidence type="ECO:0000256" key="8">
    <source>
        <dbReference type="ARBA" id="ARBA00022692"/>
    </source>
</evidence>
<evidence type="ECO:0000256" key="11">
    <source>
        <dbReference type="ARBA" id="ARBA00022989"/>
    </source>
</evidence>
<keyword evidence="6" id="KW-1003">Cell membrane</keyword>
<evidence type="ECO:0000256" key="12">
    <source>
        <dbReference type="ARBA" id="ARBA00023136"/>
    </source>
</evidence>
<comment type="caution">
    <text evidence="16">The sequence shown here is derived from an EMBL/GenBank/DDBJ whole genome shotgun (WGS) entry which is preliminary data.</text>
</comment>
<dbReference type="OrthoDB" id="9813737at2"/>
<evidence type="ECO:0000256" key="2">
    <source>
        <dbReference type="ARBA" id="ARBA00008224"/>
    </source>
</evidence>
<comment type="function">
    <text evidence="14">Involved in mercury resistance. Probably transfers a mercuric ion from the periplasmic Hg(2+)-binding protein MerP to the cytoplasmic mercuric reductase MerA.</text>
</comment>
<keyword evidence="7" id="KW-0997">Cell inner membrane</keyword>
<sequence>MRDTISGLLGGIASLLAASCCVVPTIFVVFGVSISGLEFLTKLEPYRPYFLLIGYAAIAFSFYRIYHLRNWFKEKILKKQVFRCACEEPGWASRVSKVITWAALILLIVATVYPWMIAKIYE</sequence>
<dbReference type="STRING" id="999894.TDIS_0990"/>
<evidence type="ECO:0000313" key="16">
    <source>
        <dbReference type="EMBL" id="OAQ20864.1"/>
    </source>
</evidence>
<protein>
    <recommendedName>
        <fullName evidence="3">Mercuric transport protein MerT</fullName>
    </recommendedName>
    <alternativeName>
        <fullName evidence="13">Mercury ion transport protein</fullName>
    </alternativeName>
</protein>
<dbReference type="GO" id="GO:0005886">
    <property type="term" value="C:plasma membrane"/>
    <property type="evidence" value="ECO:0007669"/>
    <property type="project" value="UniProtKB-SubCell"/>
</dbReference>
<keyword evidence="9" id="KW-0479">Metal-binding</keyword>
<dbReference type="RefSeq" id="WP_068669925.1">
    <property type="nucleotide sequence ID" value="NZ_LWLG01000005.1"/>
</dbReference>
<keyword evidence="5" id="KW-0475">Mercuric resistance</keyword>
<dbReference type="InterPro" id="IPR003457">
    <property type="entry name" value="Transprt_MerT"/>
</dbReference>
<reference evidence="16 17" key="1">
    <citation type="submission" date="2016-04" db="EMBL/GenBank/DDBJ databases">
        <title>Genome analysis of Thermosulfurimonas dismutans, the first thermophilic sulfur-disproportionating bacterium of the phylum Thermodesulfobacteria.</title>
        <authorList>
            <person name="Mardanov A.V."/>
            <person name="Beletsky A.V."/>
            <person name="Kadnikov V.V."/>
            <person name="Slobodkin A.I."/>
            <person name="Ravin N.V."/>
        </authorList>
    </citation>
    <scope>NUCLEOTIDE SEQUENCE [LARGE SCALE GENOMIC DNA]</scope>
    <source>
        <strain evidence="16 17">S95</strain>
    </source>
</reference>
<evidence type="ECO:0000256" key="7">
    <source>
        <dbReference type="ARBA" id="ARBA00022519"/>
    </source>
</evidence>
<evidence type="ECO:0000256" key="5">
    <source>
        <dbReference type="ARBA" id="ARBA00022466"/>
    </source>
</evidence>
<evidence type="ECO:0000256" key="9">
    <source>
        <dbReference type="ARBA" id="ARBA00022723"/>
    </source>
</evidence>
<dbReference type="EMBL" id="LWLG01000005">
    <property type="protein sequence ID" value="OAQ20864.1"/>
    <property type="molecule type" value="Genomic_DNA"/>
</dbReference>
<feature type="transmembrane region" description="Helical" evidence="15">
    <location>
        <begin position="98"/>
        <end position="117"/>
    </location>
</feature>
<keyword evidence="10" id="KW-0476">Mercury</keyword>
<organism evidence="16 17">
    <name type="scientific">Thermosulfurimonas dismutans</name>
    <dbReference type="NCBI Taxonomy" id="999894"/>
    <lineage>
        <taxon>Bacteria</taxon>
        <taxon>Pseudomonadati</taxon>
        <taxon>Thermodesulfobacteriota</taxon>
        <taxon>Thermodesulfobacteria</taxon>
        <taxon>Thermodesulfobacteriales</taxon>
        <taxon>Thermodesulfobacteriaceae</taxon>
        <taxon>Thermosulfurimonas</taxon>
    </lineage>
</organism>
<dbReference type="GO" id="GO:0015097">
    <property type="term" value="F:mercury ion transmembrane transporter activity"/>
    <property type="evidence" value="ECO:0007669"/>
    <property type="project" value="InterPro"/>
</dbReference>
<dbReference type="AlphaFoldDB" id="A0A179D454"/>
<keyword evidence="4" id="KW-0813">Transport</keyword>
<proteinExistence type="inferred from homology"/>
<evidence type="ECO:0000256" key="1">
    <source>
        <dbReference type="ARBA" id="ARBA00004429"/>
    </source>
</evidence>
<dbReference type="GO" id="GO:0046872">
    <property type="term" value="F:metal ion binding"/>
    <property type="evidence" value="ECO:0007669"/>
    <property type="project" value="UniProtKB-KW"/>
</dbReference>
<comment type="similarity">
    <text evidence="2">Belongs to the MerT family.</text>
</comment>
<dbReference type="Pfam" id="PF02411">
    <property type="entry name" value="MerT"/>
    <property type="match status" value="1"/>
</dbReference>
<accession>A0A179D454</accession>
<gene>
    <name evidence="16" type="ORF">TDIS_0990</name>
</gene>
<feature type="transmembrane region" description="Helical" evidence="15">
    <location>
        <begin position="12"/>
        <end position="34"/>
    </location>
</feature>
<evidence type="ECO:0000256" key="10">
    <source>
        <dbReference type="ARBA" id="ARBA00022914"/>
    </source>
</evidence>
<evidence type="ECO:0000256" key="3">
    <source>
        <dbReference type="ARBA" id="ARBA00017053"/>
    </source>
</evidence>
<dbReference type="PROSITE" id="PS51257">
    <property type="entry name" value="PROKAR_LIPOPROTEIN"/>
    <property type="match status" value="1"/>
</dbReference>